<protein>
    <recommendedName>
        <fullName evidence="5">SLATT domain-containing protein</fullName>
    </recommendedName>
</protein>
<comment type="caution">
    <text evidence="3">The sequence shown here is derived from an EMBL/GenBank/DDBJ whole genome shotgun (WGS) entry which is preliminary data.</text>
</comment>
<feature type="region of interest" description="Disordered" evidence="1">
    <location>
        <begin position="134"/>
        <end position="158"/>
    </location>
</feature>
<keyword evidence="4" id="KW-1185">Reference proteome</keyword>
<dbReference type="EMBL" id="RFFJ01000187">
    <property type="protein sequence ID" value="RMI33748.1"/>
    <property type="molecule type" value="Genomic_DNA"/>
</dbReference>
<dbReference type="RefSeq" id="WP_122399223.1">
    <property type="nucleotide sequence ID" value="NZ_RFFJ01000187.1"/>
</dbReference>
<feature type="transmembrane region" description="Helical" evidence="2">
    <location>
        <begin position="31"/>
        <end position="49"/>
    </location>
</feature>
<dbReference type="AlphaFoldDB" id="A0A3M2LG99"/>
<feature type="transmembrane region" description="Helical" evidence="2">
    <location>
        <begin position="55"/>
        <end position="72"/>
    </location>
</feature>
<gene>
    <name evidence="3" type="ORF">EBN88_24410</name>
</gene>
<evidence type="ECO:0000256" key="2">
    <source>
        <dbReference type="SAM" id="Phobius"/>
    </source>
</evidence>
<accession>A0A3M2LG99</accession>
<keyword evidence="2" id="KW-0472">Membrane</keyword>
<evidence type="ECO:0008006" key="5">
    <source>
        <dbReference type="Google" id="ProtNLM"/>
    </source>
</evidence>
<reference evidence="3 4" key="1">
    <citation type="submission" date="2018-10" db="EMBL/GenBank/DDBJ databases">
        <title>Isolation, diversity and antifungal activity of actinobacteria from wheat.</title>
        <authorList>
            <person name="Han C."/>
        </authorList>
    </citation>
    <scope>NUCLEOTIDE SEQUENCE [LARGE SCALE GENOMIC DNA]</scope>
    <source>
        <strain evidence="3 4">NEAU-YY642</strain>
    </source>
</reference>
<organism evidence="3 4">
    <name type="scientific">Streptomyces triticirhizae</name>
    <dbReference type="NCBI Taxonomy" id="2483353"/>
    <lineage>
        <taxon>Bacteria</taxon>
        <taxon>Bacillati</taxon>
        <taxon>Actinomycetota</taxon>
        <taxon>Actinomycetes</taxon>
        <taxon>Kitasatosporales</taxon>
        <taxon>Streptomycetaceae</taxon>
        <taxon>Streptomyces</taxon>
    </lineage>
</organism>
<proteinExistence type="predicted"/>
<keyword evidence="2" id="KW-0812">Transmembrane</keyword>
<evidence type="ECO:0000256" key="1">
    <source>
        <dbReference type="SAM" id="MobiDB-lite"/>
    </source>
</evidence>
<evidence type="ECO:0000313" key="3">
    <source>
        <dbReference type="EMBL" id="RMI33748.1"/>
    </source>
</evidence>
<sequence length="158" mass="17502">MEEEERLREIIGLRMKEYESLRGEITQRISARQQMAGFAALLTAIGVTLAGDLRWWRFAVVALVLVGGVTYLHNSNKGIQRLGLYLREVEGDINALTTRLYGHSTLAWEGRRQGQRNDESRFLRVVGILGGWHVRDAGQAPSPAPSTSRGTGGRTGTP</sequence>
<keyword evidence="2" id="KW-1133">Transmembrane helix</keyword>
<name>A0A3M2LG99_9ACTN</name>
<dbReference type="Proteomes" id="UP000278673">
    <property type="component" value="Unassembled WGS sequence"/>
</dbReference>
<evidence type="ECO:0000313" key="4">
    <source>
        <dbReference type="Proteomes" id="UP000278673"/>
    </source>
</evidence>